<dbReference type="PROSITE" id="PS50092">
    <property type="entry name" value="TSP1"/>
    <property type="match status" value="1"/>
</dbReference>
<evidence type="ECO:0000313" key="3">
    <source>
        <dbReference type="EnsemblMetazoa" id="CLYHEMP003777.1"/>
    </source>
</evidence>
<keyword evidence="2" id="KW-0732">Signal</keyword>
<keyword evidence="4" id="KW-1185">Reference proteome</keyword>
<dbReference type="RefSeq" id="XP_066910279.1">
    <property type="nucleotide sequence ID" value="XM_067054178.1"/>
</dbReference>
<organism evidence="3 4">
    <name type="scientific">Clytia hemisphaerica</name>
    <dbReference type="NCBI Taxonomy" id="252671"/>
    <lineage>
        <taxon>Eukaryota</taxon>
        <taxon>Metazoa</taxon>
        <taxon>Cnidaria</taxon>
        <taxon>Hydrozoa</taxon>
        <taxon>Hydroidolina</taxon>
        <taxon>Leptothecata</taxon>
        <taxon>Obeliida</taxon>
        <taxon>Clytiidae</taxon>
        <taxon>Clytia</taxon>
    </lineage>
</organism>
<feature type="signal peptide" evidence="2">
    <location>
        <begin position="1"/>
        <end position="27"/>
    </location>
</feature>
<keyword evidence="1" id="KW-0472">Membrane</keyword>
<name>A0A7M5WJ77_9CNID</name>
<evidence type="ECO:0000256" key="2">
    <source>
        <dbReference type="SAM" id="SignalP"/>
    </source>
</evidence>
<feature type="chain" id="PRO_5029526814" evidence="2">
    <location>
        <begin position="28"/>
        <end position="460"/>
    </location>
</feature>
<protein>
    <submittedName>
        <fullName evidence="3">Uncharacterized protein</fullName>
    </submittedName>
</protein>
<dbReference type="AlphaFoldDB" id="A0A7M5WJ77"/>
<evidence type="ECO:0000256" key="1">
    <source>
        <dbReference type="SAM" id="Phobius"/>
    </source>
</evidence>
<evidence type="ECO:0000313" key="4">
    <source>
        <dbReference type="Proteomes" id="UP000594262"/>
    </source>
</evidence>
<accession>A0A7M5WJ77</accession>
<dbReference type="GeneID" id="136797588"/>
<reference evidence="3" key="1">
    <citation type="submission" date="2021-01" db="UniProtKB">
        <authorList>
            <consortium name="EnsemblMetazoa"/>
        </authorList>
    </citation>
    <scope>IDENTIFICATION</scope>
</reference>
<sequence length="460" mass="52702">MLCEGNLRDMILFMLLLADLHFAGTFAVNNGMTKGIQKKPGFAFAHSTIRTTLKLKECPFNKTIMYSNKNKSLPVTRTCSDRDNNPYMELFWDKPDGVSALETIYYIVRLNIPPSNFCFGFNVSMATKLKFTAQDGFIENKSYWVSIDAFTKNRKSQILSKIIILGSCPWIGEWANWGTWSSCPTGICPSGNRQPPKTTRTRYCMLKNNNETYLESRDCKGYRTDSKNCGLMKCTTDVSSKDQVINGRTVTITTQIGIAFGVLTLSIILIVVFYRTIKNRQEFKLVTEPNRVTEHSTVYISHLTIDETQERSLLNLVHFISTYGIRPKLDILCQVEINDAGGLHNWIPDVLTKIDTVILLITKKYIEALTSIKENDLKLNEQVCKIHTEFNLIKKRLYQSKQQNPKLVILLDDKIKTEMLPKDLSGRTFCFLPKRYDQKDDERCNKLLGHLLNVEPIQIQ</sequence>
<keyword evidence="1" id="KW-1133">Transmembrane helix</keyword>
<proteinExistence type="predicted"/>
<dbReference type="InterPro" id="IPR036383">
    <property type="entry name" value="TSP1_rpt_sf"/>
</dbReference>
<feature type="transmembrane region" description="Helical" evidence="1">
    <location>
        <begin position="256"/>
        <end position="274"/>
    </location>
</feature>
<dbReference type="Gene3D" id="2.20.100.10">
    <property type="entry name" value="Thrombospondin type-1 (TSP1) repeat"/>
    <property type="match status" value="1"/>
</dbReference>
<keyword evidence="1" id="KW-0812">Transmembrane</keyword>
<dbReference type="InterPro" id="IPR000884">
    <property type="entry name" value="TSP1_rpt"/>
</dbReference>
<dbReference type="EnsemblMetazoa" id="CLYHEMT003777.1">
    <property type="protein sequence ID" value="CLYHEMP003777.1"/>
    <property type="gene ID" value="CLYHEMG003777"/>
</dbReference>
<dbReference type="Proteomes" id="UP000594262">
    <property type="component" value="Unplaced"/>
</dbReference>